<feature type="compositionally biased region" description="Low complexity" evidence="1">
    <location>
        <begin position="142"/>
        <end position="158"/>
    </location>
</feature>
<evidence type="ECO:0000313" key="3">
    <source>
        <dbReference type="Proteomes" id="UP000053558"/>
    </source>
</evidence>
<dbReference type="OrthoDB" id="3267892at2759"/>
<protein>
    <submittedName>
        <fullName evidence="2">Uncharacterized protein</fullName>
    </submittedName>
</protein>
<evidence type="ECO:0000313" key="2">
    <source>
        <dbReference type="EMBL" id="EIW78373.1"/>
    </source>
</evidence>
<organism evidence="2 3">
    <name type="scientific">Coniophora puteana (strain RWD-64-598)</name>
    <name type="common">Brown rot fungus</name>
    <dbReference type="NCBI Taxonomy" id="741705"/>
    <lineage>
        <taxon>Eukaryota</taxon>
        <taxon>Fungi</taxon>
        <taxon>Dikarya</taxon>
        <taxon>Basidiomycota</taxon>
        <taxon>Agaricomycotina</taxon>
        <taxon>Agaricomycetes</taxon>
        <taxon>Agaricomycetidae</taxon>
        <taxon>Boletales</taxon>
        <taxon>Coniophorineae</taxon>
        <taxon>Coniophoraceae</taxon>
        <taxon>Coniophora</taxon>
    </lineage>
</organism>
<evidence type="ECO:0000256" key="1">
    <source>
        <dbReference type="SAM" id="MobiDB-lite"/>
    </source>
</evidence>
<dbReference type="Proteomes" id="UP000053558">
    <property type="component" value="Unassembled WGS sequence"/>
</dbReference>
<comment type="caution">
    <text evidence="2">The sequence shown here is derived from an EMBL/GenBank/DDBJ whole genome shotgun (WGS) entry which is preliminary data.</text>
</comment>
<name>A0A5M3MGY8_CONPW</name>
<feature type="compositionally biased region" description="Basic residues" evidence="1">
    <location>
        <begin position="183"/>
        <end position="193"/>
    </location>
</feature>
<dbReference type="GeneID" id="19210659"/>
<dbReference type="RefSeq" id="XP_007771420.1">
    <property type="nucleotide sequence ID" value="XM_007773230.1"/>
</dbReference>
<dbReference type="OMA" id="SSFWQAR"/>
<accession>A0A5M3MGY8</accession>
<feature type="compositionally biased region" description="Polar residues" evidence="1">
    <location>
        <begin position="102"/>
        <end position="116"/>
    </location>
</feature>
<gene>
    <name evidence="2" type="ORF">CONPUDRAFT_83804</name>
</gene>
<keyword evidence="3" id="KW-1185">Reference proteome</keyword>
<dbReference type="EMBL" id="JH711582">
    <property type="protein sequence ID" value="EIW78373.1"/>
    <property type="molecule type" value="Genomic_DNA"/>
</dbReference>
<feature type="compositionally biased region" description="Basic and acidic residues" evidence="1">
    <location>
        <begin position="43"/>
        <end position="75"/>
    </location>
</feature>
<reference evidence="3" key="1">
    <citation type="journal article" date="2012" name="Science">
        <title>The Paleozoic origin of enzymatic lignin decomposition reconstructed from 31 fungal genomes.</title>
        <authorList>
            <person name="Floudas D."/>
            <person name="Binder M."/>
            <person name="Riley R."/>
            <person name="Barry K."/>
            <person name="Blanchette R.A."/>
            <person name="Henrissat B."/>
            <person name="Martinez A.T."/>
            <person name="Otillar R."/>
            <person name="Spatafora J.W."/>
            <person name="Yadav J.S."/>
            <person name="Aerts A."/>
            <person name="Benoit I."/>
            <person name="Boyd A."/>
            <person name="Carlson A."/>
            <person name="Copeland A."/>
            <person name="Coutinho P.M."/>
            <person name="de Vries R.P."/>
            <person name="Ferreira P."/>
            <person name="Findley K."/>
            <person name="Foster B."/>
            <person name="Gaskell J."/>
            <person name="Glotzer D."/>
            <person name="Gorecki P."/>
            <person name="Heitman J."/>
            <person name="Hesse C."/>
            <person name="Hori C."/>
            <person name="Igarashi K."/>
            <person name="Jurgens J.A."/>
            <person name="Kallen N."/>
            <person name="Kersten P."/>
            <person name="Kohler A."/>
            <person name="Kuees U."/>
            <person name="Kumar T.K.A."/>
            <person name="Kuo A."/>
            <person name="LaButti K."/>
            <person name="Larrondo L.F."/>
            <person name="Lindquist E."/>
            <person name="Ling A."/>
            <person name="Lombard V."/>
            <person name="Lucas S."/>
            <person name="Lundell T."/>
            <person name="Martin R."/>
            <person name="McLaughlin D.J."/>
            <person name="Morgenstern I."/>
            <person name="Morin E."/>
            <person name="Murat C."/>
            <person name="Nagy L.G."/>
            <person name="Nolan M."/>
            <person name="Ohm R.A."/>
            <person name="Patyshakuliyeva A."/>
            <person name="Rokas A."/>
            <person name="Ruiz-Duenas F.J."/>
            <person name="Sabat G."/>
            <person name="Salamov A."/>
            <person name="Samejima M."/>
            <person name="Schmutz J."/>
            <person name="Slot J.C."/>
            <person name="St John F."/>
            <person name="Stenlid J."/>
            <person name="Sun H."/>
            <person name="Sun S."/>
            <person name="Syed K."/>
            <person name="Tsang A."/>
            <person name="Wiebenga A."/>
            <person name="Young D."/>
            <person name="Pisabarro A."/>
            <person name="Eastwood D.C."/>
            <person name="Martin F."/>
            <person name="Cullen D."/>
            <person name="Grigoriev I.V."/>
            <person name="Hibbett D.S."/>
        </authorList>
    </citation>
    <scope>NUCLEOTIDE SEQUENCE [LARGE SCALE GENOMIC DNA]</scope>
    <source>
        <strain evidence="3">RWD-64-598 SS2</strain>
    </source>
</reference>
<dbReference type="KEGG" id="cput:CONPUDRAFT_83804"/>
<sequence length="243" mass="27085">MYSHPLAYKRARRTATNVLAGDFDPRPTRDVLTSVLNIGSYASEKDEEARRLRREEKKKEKEKRREKVAADKAPETDSATSGAPLPQAPQNTTMPAPPPRQSQPHSFWRSSNTSRAPSDRPTIQIATLQRPRSVTPPPMPSSPQSTPGPSSPGGTSRTSSKRPHTPDDDEDLNSSFMASLLPRQRKKRYAARKGWKGWVEVDEDETPTSDKLIKLDSVSVLKERRTRSGKSFDAIGLGKDTWV</sequence>
<proteinExistence type="predicted"/>
<feature type="region of interest" description="Disordered" evidence="1">
    <location>
        <begin position="41"/>
        <end position="193"/>
    </location>
</feature>
<dbReference type="AlphaFoldDB" id="A0A5M3MGY8"/>